<protein>
    <submittedName>
        <fullName evidence="2">Uncharacterized protein</fullName>
    </submittedName>
</protein>
<dbReference type="EMBL" id="BLXT01000290">
    <property type="protein sequence ID" value="GFN75684.1"/>
    <property type="molecule type" value="Genomic_DNA"/>
</dbReference>
<organism evidence="2 3">
    <name type="scientific">Plakobranchus ocellatus</name>
    <dbReference type="NCBI Taxonomy" id="259542"/>
    <lineage>
        <taxon>Eukaryota</taxon>
        <taxon>Metazoa</taxon>
        <taxon>Spiralia</taxon>
        <taxon>Lophotrochozoa</taxon>
        <taxon>Mollusca</taxon>
        <taxon>Gastropoda</taxon>
        <taxon>Heterobranchia</taxon>
        <taxon>Euthyneura</taxon>
        <taxon>Panpulmonata</taxon>
        <taxon>Sacoglossa</taxon>
        <taxon>Placobranchoidea</taxon>
        <taxon>Plakobranchidae</taxon>
        <taxon>Plakobranchus</taxon>
    </lineage>
</organism>
<accession>A0AAV3XZ21</accession>
<name>A0AAV3XZ21_9GAST</name>
<proteinExistence type="predicted"/>
<feature type="compositionally biased region" description="Basic and acidic residues" evidence="1">
    <location>
        <begin position="1"/>
        <end position="17"/>
    </location>
</feature>
<keyword evidence="3" id="KW-1185">Reference proteome</keyword>
<dbReference type="Proteomes" id="UP000735302">
    <property type="component" value="Unassembled WGS sequence"/>
</dbReference>
<sequence>MSIKRPDVNKFMPRGENDTGQSQHLATRVAIRGWPLGQSDQSILPAAWLCLLSCEGGPRDFKIRCILSRKWNDPRGERNTVLPNEALKDVFFRRLFVVVKARRLAVRLNPFGQSEPFLGCSVLTFHADVNGRGLCSWSAPDKLIPTCMRKVNRFFPLALRHWLTQPPRESSMELGCSPRVTAANERHLHRLSIVIPRVNIGFASRLNTWLLSQVLDHFLVSREFVLGMWI</sequence>
<comment type="caution">
    <text evidence="2">The sequence shown here is derived from an EMBL/GenBank/DDBJ whole genome shotgun (WGS) entry which is preliminary data.</text>
</comment>
<feature type="region of interest" description="Disordered" evidence="1">
    <location>
        <begin position="1"/>
        <end position="22"/>
    </location>
</feature>
<reference evidence="2 3" key="1">
    <citation type="journal article" date="2021" name="Elife">
        <title>Chloroplast acquisition without the gene transfer in kleptoplastic sea slugs, Plakobranchus ocellatus.</title>
        <authorList>
            <person name="Maeda T."/>
            <person name="Takahashi S."/>
            <person name="Yoshida T."/>
            <person name="Shimamura S."/>
            <person name="Takaki Y."/>
            <person name="Nagai Y."/>
            <person name="Toyoda A."/>
            <person name="Suzuki Y."/>
            <person name="Arimoto A."/>
            <person name="Ishii H."/>
            <person name="Satoh N."/>
            <person name="Nishiyama T."/>
            <person name="Hasebe M."/>
            <person name="Maruyama T."/>
            <person name="Minagawa J."/>
            <person name="Obokata J."/>
            <person name="Shigenobu S."/>
        </authorList>
    </citation>
    <scope>NUCLEOTIDE SEQUENCE [LARGE SCALE GENOMIC DNA]</scope>
</reference>
<dbReference type="AlphaFoldDB" id="A0AAV3XZ21"/>
<evidence type="ECO:0000256" key="1">
    <source>
        <dbReference type="SAM" id="MobiDB-lite"/>
    </source>
</evidence>
<evidence type="ECO:0000313" key="2">
    <source>
        <dbReference type="EMBL" id="GFN75684.1"/>
    </source>
</evidence>
<gene>
    <name evidence="2" type="ORF">PoB_000219000</name>
</gene>
<evidence type="ECO:0000313" key="3">
    <source>
        <dbReference type="Proteomes" id="UP000735302"/>
    </source>
</evidence>